<feature type="domain" description="S-adenosylmethionine-dependent methyltransferase" evidence="7">
    <location>
        <begin position="191"/>
        <end position="360"/>
    </location>
</feature>
<dbReference type="GO" id="GO:0070475">
    <property type="term" value="P:rRNA base methylation"/>
    <property type="evidence" value="ECO:0000318"/>
    <property type="project" value="GO_Central"/>
</dbReference>
<dbReference type="AlphaFoldDB" id="Q7ND71"/>
<dbReference type="PATRIC" id="fig|251221.4.peg.4394"/>
<dbReference type="GO" id="GO:0005829">
    <property type="term" value="C:cytosol"/>
    <property type="evidence" value="ECO:0000318"/>
    <property type="project" value="GO_Central"/>
</dbReference>
<dbReference type="KEGG" id="gvi:glr4365"/>
<dbReference type="PhylomeDB" id="Q7ND71"/>
<keyword evidence="10" id="KW-1185">Reference proteome</keyword>
<dbReference type="GO" id="GO:0003723">
    <property type="term" value="F:RNA binding"/>
    <property type="evidence" value="ECO:0007669"/>
    <property type="project" value="InterPro"/>
</dbReference>
<dbReference type="OrthoDB" id="9805492at2"/>
<dbReference type="STRING" id="251221.gene:10761884"/>
<dbReference type="eggNOG" id="COG1092">
    <property type="taxonomic scope" value="Bacteria"/>
</dbReference>
<dbReference type="InterPro" id="IPR019614">
    <property type="entry name" value="SAM-dep_methyl-trfase"/>
</dbReference>
<keyword evidence="4" id="KW-0808">Transferase</keyword>
<evidence type="ECO:0000256" key="6">
    <source>
        <dbReference type="ARBA" id="ARBA00038091"/>
    </source>
</evidence>
<dbReference type="SUPFAM" id="SSF53335">
    <property type="entry name" value="S-adenosyl-L-methionine-dependent methyltransferases"/>
    <property type="match status" value="1"/>
</dbReference>
<dbReference type="SUPFAM" id="SSF88697">
    <property type="entry name" value="PUA domain-like"/>
    <property type="match status" value="1"/>
</dbReference>
<dbReference type="InterPro" id="IPR041532">
    <property type="entry name" value="RlmI-like_PUA"/>
</dbReference>
<dbReference type="PANTHER" id="PTHR42873:SF1">
    <property type="entry name" value="S-ADENOSYLMETHIONINE-DEPENDENT METHYLTRANSFERASE DOMAIN-CONTAINING PROTEIN"/>
    <property type="match status" value="1"/>
</dbReference>
<dbReference type="Proteomes" id="UP000000557">
    <property type="component" value="Chromosome"/>
</dbReference>
<dbReference type="GO" id="GO:0009383">
    <property type="term" value="F:rRNA (cytosine-C5-)-methyltransferase activity"/>
    <property type="evidence" value="ECO:0000318"/>
    <property type="project" value="GO_Central"/>
</dbReference>
<keyword evidence="5" id="KW-0949">S-adenosyl-L-methionine</keyword>
<comment type="similarity">
    <text evidence="6">Belongs to the methyltransferase superfamily. RlmI family.</text>
</comment>
<sequence length="407" mass="45364">MRNRVARREVGVSAPGAVQLKPQRRNRRTHPWIFASEVARFPPLEQVADGSMVDVLDAQGRFCGRGFLNRQSQIAVRYLERGADVVIDRAWWIERFGKALEHRHRFLGPQVKTFRWIHGEADGLPGLTVDRYGDFVVVQLLALGLEPWREVIVECLAQLGSPLGIFERSDAPVRRLEGLKERVGCLWGEAPPTLVEIEEGSARLLVDIQQGQKTGLFLDQRFNRQHAARFAEGRNVLNAFGYTGAFGVQCALAGASSVLNVDIAEAATAIAEQNAQLNGVGEQCRALTANAFDVLREFDREGRRFEMIILDPPAFAKSRSVLEGALRGYKEINLRAMKLLTPGGILVTCSCSSHLSMEMFRDVIRDAAQDTGRTACLVEQRGQAPDHPILLHIPETEYLKYLLISID</sequence>
<gene>
    <name evidence="9" type="ordered locus">glr4365</name>
</gene>
<dbReference type="InParanoid" id="Q7ND71"/>
<dbReference type="InterPro" id="IPR036974">
    <property type="entry name" value="PUA_sf"/>
</dbReference>
<dbReference type="EnsemblBacteria" id="BAC92306">
    <property type="protein sequence ID" value="BAC92306"/>
    <property type="gene ID" value="BAC92306"/>
</dbReference>
<evidence type="ECO:0000313" key="10">
    <source>
        <dbReference type="Proteomes" id="UP000000557"/>
    </source>
</evidence>
<evidence type="ECO:0000259" key="7">
    <source>
        <dbReference type="Pfam" id="PF10672"/>
    </source>
</evidence>
<dbReference type="Gene3D" id="3.30.750.80">
    <property type="entry name" value="RNA methyltransferase domain (HRMD) like"/>
    <property type="match status" value="1"/>
</dbReference>
<accession>Q7ND71</accession>
<evidence type="ECO:0000256" key="2">
    <source>
        <dbReference type="ARBA" id="ARBA00022490"/>
    </source>
</evidence>
<evidence type="ECO:0000259" key="8">
    <source>
        <dbReference type="Pfam" id="PF17785"/>
    </source>
</evidence>
<protein>
    <submittedName>
        <fullName evidence="9">Glr4365 protein</fullName>
    </submittedName>
</protein>
<dbReference type="InterPro" id="IPR029063">
    <property type="entry name" value="SAM-dependent_MTases_sf"/>
</dbReference>
<dbReference type="PROSITE" id="PS50890">
    <property type="entry name" value="PUA"/>
    <property type="match status" value="1"/>
</dbReference>
<keyword evidence="2" id="KW-0963">Cytoplasm</keyword>
<dbReference type="PANTHER" id="PTHR42873">
    <property type="entry name" value="RIBOSOMAL RNA LARGE SUBUNIT METHYLTRANSFERASE"/>
    <property type="match status" value="1"/>
</dbReference>
<evidence type="ECO:0000313" key="9">
    <source>
        <dbReference type="EMBL" id="BAC92306.1"/>
    </source>
</evidence>
<dbReference type="CDD" id="cd11572">
    <property type="entry name" value="RlmI_M_like"/>
    <property type="match status" value="1"/>
</dbReference>
<evidence type="ECO:0000256" key="4">
    <source>
        <dbReference type="ARBA" id="ARBA00022679"/>
    </source>
</evidence>
<dbReference type="Pfam" id="PF10672">
    <property type="entry name" value="Methyltrans_SAM"/>
    <property type="match status" value="1"/>
</dbReference>
<keyword evidence="3" id="KW-0489">Methyltransferase</keyword>
<dbReference type="Gene3D" id="3.40.50.150">
    <property type="entry name" value="Vaccinia Virus protein VP39"/>
    <property type="match status" value="1"/>
</dbReference>
<feature type="domain" description="RlmI-like PUA" evidence="8">
    <location>
        <begin position="23"/>
        <end position="81"/>
    </location>
</feature>
<organism evidence="9 10">
    <name type="scientific">Gloeobacter violaceus (strain ATCC 29082 / PCC 7421)</name>
    <dbReference type="NCBI Taxonomy" id="251221"/>
    <lineage>
        <taxon>Bacteria</taxon>
        <taxon>Bacillati</taxon>
        <taxon>Cyanobacteriota</taxon>
        <taxon>Cyanophyceae</taxon>
        <taxon>Gloeobacterales</taxon>
        <taxon>Gloeobacteraceae</taxon>
        <taxon>Gloeobacter</taxon>
    </lineage>
</organism>
<dbReference type="HOGENOM" id="CLU_014042_0_0_3"/>
<dbReference type="Pfam" id="PF17785">
    <property type="entry name" value="PUA_3"/>
    <property type="match status" value="1"/>
</dbReference>
<evidence type="ECO:0000256" key="1">
    <source>
        <dbReference type="ARBA" id="ARBA00004496"/>
    </source>
</evidence>
<evidence type="ECO:0000256" key="3">
    <source>
        <dbReference type="ARBA" id="ARBA00022603"/>
    </source>
</evidence>
<evidence type="ECO:0000256" key="5">
    <source>
        <dbReference type="ARBA" id="ARBA00022691"/>
    </source>
</evidence>
<reference evidence="9 10" key="2">
    <citation type="journal article" date="2003" name="DNA Res.">
        <title>Complete genome structure of Gloeobacter violaceus PCC 7421, a cyanobacterium that lacks thylakoids (supplement).</title>
        <authorList>
            <person name="Nakamura Y."/>
            <person name="Kaneko T."/>
            <person name="Sato S."/>
            <person name="Mimuro M."/>
            <person name="Miyashita H."/>
            <person name="Tsuchiya T."/>
            <person name="Sasamoto S."/>
            <person name="Watanabe A."/>
            <person name="Kawashima K."/>
            <person name="Kishida Y."/>
            <person name="Kiyokawa C."/>
            <person name="Kohara M."/>
            <person name="Matsumoto M."/>
            <person name="Matsuno A."/>
            <person name="Nakazaki N."/>
            <person name="Shimpo S."/>
            <person name="Takeuchi C."/>
            <person name="Yamada M."/>
            <person name="Tabata S."/>
        </authorList>
    </citation>
    <scope>NUCLEOTIDE SEQUENCE [LARGE SCALE GENOMIC DNA]</scope>
    <source>
        <strain evidence="10">ATCC 29082 / PCC 7421</strain>
    </source>
</reference>
<dbReference type="InterPro" id="IPR015947">
    <property type="entry name" value="PUA-like_sf"/>
</dbReference>
<dbReference type="EMBL" id="BA000045">
    <property type="protein sequence ID" value="BAC92306.1"/>
    <property type="molecule type" value="Genomic_DNA"/>
</dbReference>
<reference evidence="9 10" key="1">
    <citation type="journal article" date="2003" name="DNA Res.">
        <title>Complete genome structure of Gloeobacter violaceus PCC 7421, a cyanobacterium that lacks thylakoids.</title>
        <authorList>
            <person name="Nakamura Y."/>
            <person name="Kaneko T."/>
            <person name="Sato S."/>
            <person name="Mimuro M."/>
            <person name="Miyashita H."/>
            <person name="Tsuchiya T."/>
            <person name="Sasamoto S."/>
            <person name="Watanabe A."/>
            <person name="Kawashima K."/>
            <person name="Kishida Y."/>
            <person name="Kiyokawa C."/>
            <person name="Kohara M."/>
            <person name="Matsumoto M."/>
            <person name="Matsuno A."/>
            <person name="Nakazaki N."/>
            <person name="Shimpo S."/>
            <person name="Takeuchi C."/>
            <person name="Yamada M."/>
            <person name="Tabata S."/>
        </authorList>
    </citation>
    <scope>NUCLEOTIDE SEQUENCE [LARGE SCALE GENOMIC DNA]</scope>
    <source>
        <strain evidence="10">ATCC 29082 / PCC 7421</strain>
    </source>
</reference>
<name>Q7ND71_GLOVI</name>
<comment type="subcellular location">
    <subcellularLocation>
        <location evidence="1">Cytoplasm</location>
    </subcellularLocation>
</comment>
<dbReference type="CDD" id="cd21153">
    <property type="entry name" value="PUA_RlmI"/>
    <property type="match status" value="1"/>
</dbReference>
<dbReference type="Gene3D" id="2.30.130.10">
    <property type="entry name" value="PUA domain"/>
    <property type="match status" value="1"/>
</dbReference>
<proteinExistence type="inferred from homology"/>